<evidence type="ECO:0000313" key="4">
    <source>
        <dbReference type="Proteomes" id="UP000615613"/>
    </source>
</evidence>
<feature type="compositionally biased region" description="Basic and acidic residues" evidence="1">
    <location>
        <begin position="951"/>
        <end position="963"/>
    </location>
</feature>
<organism evidence="2">
    <name type="scientific">Pseudomonas tritici</name>
    <dbReference type="NCBI Taxonomy" id="2745518"/>
    <lineage>
        <taxon>Bacteria</taxon>
        <taxon>Pseudomonadati</taxon>
        <taxon>Pseudomonadota</taxon>
        <taxon>Gammaproteobacteria</taxon>
        <taxon>Pseudomonadales</taxon>
        <taxon>Pseudomonadaceae</taxon>
        <taxon>Pseudomonas</taxon>
    </lineage>
</organism>
<dbReference type="KEGG" id="ptrt:HU722_0000485"/>
<feature type="region of interest" description="Disordered" evidence="1">
    <location>
        <begin position="951"/>
        <end position="981"/>
    </location>
</feature>
<evidence type="ECO:0000313" key="3">
    <source>
        <dbReference type="EMBL" id="QXH83998.1"/>
    </source>
</evidence>
<evidence type="ECO:0000256" key="1">
    <source>
        <dbReference type="SAM" id="MobiDB-lite"/>
    </source>
</evidence>
<reference evidence="3" key="2">
    <citation type="submission" date="2021-06" db="EMBL/GenBank/DDBJ databases">
        <title>Updating the genus Pseudomonas: Description of 43 new species and partition of the Pseudomonas putida group.</title>
        <authorList>
            <person name="Girard L."/>
            <person name="Lood C."/>
            <person name="Vandamme P."/>
            <person name="Rokni-Zadeh H."/>
            <person name="van Noort V."/>
            <person name="Hofte M."/>
            <person name="Lavigne R."/>
            <person name="De Mot R."/>
        </authorList>
    </citation>
    <scope>NUCLEOTIDE SEQUENCE</scope>
    <source>
        <strain evidence="3">SWRI145</strain>
    </source>
</reference>
<dbReference type="Proteomes" id="UP000615613">
    <property type="component" value="Chromosome"/>
</dbReference>
<accession>A0A8H9YYV5</accession>
<dbReference type="EMBL" id="JABWQF010000027">
    <property type="protein sequence ID" value="MBC3296684.1"/>
    <property type="molecule type" value="Genomic_DNA"/>
</dbReference>
<protein>
    <submittedName>
        <fullName evidence="2">Uncharacterized protein</fullName>
    </submittedName>
</protein>
<name>A0A8H9YYV5_9PSED</name>
<keyword evidence="4" id="KW-1185">Reference proteome</keyword>
<gene>
    <name evidence="3" type="ORF">HU722_0000485</name>
    <name evidence="2" type="ORF">HU722_34660</name>
</gene>
<sequence length="1535" mass="171161">MPAASSTAPQRHNAAAALLTQLSIGPAFREVAALLLREQLQERYPHLDINPDIAMVGTATWKIAEDQVLTGPTHYHALTDILERQAVSGVPALYIEGEHFLTQQPIVEPALHLPVRIQDIARILNLLAPVMLRAYQQRQLDFWNQPTGSSAAHWYELADTLRSVWNVEQAPGWSKDDCLIARQVSLAPDLAYRKSQNSYATRAYVLDIDGVDPDGTAHHLDDHLITVLIGKQQEQEIILSYSPLLGYHRYTSLAKLGGQVLDWVDPSKNHTKIQWRLVEPEGDFFDYLACELVTLQIKAIGAIDFATLLDDASDAPLAAPPSTELAGKGPGPQWFQQALPAWLSVAPTSDLIAYSRHMKDLAALNNRNAGASYQDGIVPIRQYAQEQLQAQMLKEHPDATHLMLDRFDIVVQRPVMWGTFVVPGQIETSVFSLVDLALQNLIALPWGSRALRPKGGQDLPDWLTIEYVKNLITQVDIGRTYPALIKTTLLDDPQVSAQRQQLYSQHLRVQLPLLALQCKIRGEAGIDERGYRYVVAVMADEVADRQVDGYPIVIRPLAFSPTRRLDNSQDVVANMFVIAPQDPSAGPCLLYRPLLDQPLSQYPSPSNLLYAIQQSTSLRESVLAWLPDDVRSDYARYVFPGALPSPWAVVDFLVDPLKAWTMGGPIVLGEPPLNGEPFAALFKANANALVELADRQSVSNVEARWASFKHAGWLIFNSTLPFLGGAVGAAAWIWQIMEQLQAVADAQQQPDEQAAWAAFTDLLLNLGVAIALHCVSRNAPRRTGKASTPQAPPRSLLKPVPAVVKLATVAPEQLAESHTRPVHTSGAVNRSPARLGIVLDSFKVEKPAALGDPISTTGPLQHLCQIGHDYYALVGARWFQVRVDENDSVIIVDPKRPGRTGPPLISNRLGAWFVDTRLRLRGGGPKRLISKAQTLAQKRAEMLRKQLSDFEAEKKKAQDELQQAHRAMSEPGPSTSTAAKRRQYLQKLHTQSEDYESALQNLKELNLHAPLPDYPQKALNYVKAQTELTSAGIRETMTEFTPALRSVLDLIERQADEPQDRYIEEAQRMNTLSQEMLTHLEYMQTRFTELQKLAKDGTRLISTTQGTLPAYSVDDLKALQVTMARNLCLPKDTLASLPEAWHTIDQIVDSADVALQCLRDTLREHSDSRLDERIDTLSSLVEQFQLLDERLTDFTEQYADHAIQAPVQGLREQFAAFNRRAISNLALLSAERTILKNRPTPLPTPPRPQKKFIRTRYSGLLIGEPRLSDVGQETGLVDIRSPLTHKVVATYHEKNQGIWVERLKTPPHSPPVVDLLQSIVNGQDLLDTLPAFLQRAETHAAQADRTPIGIEHLYHHRALQLEKAMAAIDTALTRSNATGSSNLSASTVNKALNAAAENLYRQSNVHVEKLLKQRPPTVAAVQWLKSHNAISIKKTQTRRRVKSLRPDYLDEYTISERGTQQVLWYAHFHYSTSWIPAKAYLSARLKTVEEHRVGLAADSPTRLNNAQKTAFYRSEISLEQARQLFFENTELATQP</sequence>
<proteinExistence type="predicted"/>
<dbReference type="EMBL" id="CP077084">
    <property type="protein sequence ID" value="QXH83998.1"/>
    <property type="molecule type" value="Genomic_DNA"/>
</dbReference>
<evidence type="ECO:0000313" key="2">
    <source>
        <dbReference type="EMBL" id="MBC3296684.1"/>
    </source>
</evidence>
<dbReference type="RefSeq" id="WP_186754423.1">
    <property type="nucleotide sequence ID" value="NZ_CP077084.1"/>
</dbReference>
<reference evidence="2" key="1">
    <citation type="journal article" date="2020" name="Microorganisms">
        <title>Reliable Identification of Environmental Pseudomonas Isolates Using the rpoD Gene.</title>
        <authorList>
            <consortium name="The Broad Institute Genome Sequencing Platform"/>
            <person name="Girard L."/>
            <person name="Lood C."/>
            <person name="Rokni-Zadeh H."/>
            <person name="van Noort V."/>
            <person name="Lavigne R."/>
            <person name="De Mot R."/>
        </authorList>
    </citation>
    <scope>NUCLEOTIDE SEQUENCE [LARGE SCALE GENOMIC DNA]</scope>
    <source>
        <strain evidence="2">SWRI145</strain>
    </source>
</reference>